<comment type="similarity">
    <text evidence="1">Belongs to the carbohydrate kinase PfkB family.</text>
</comment>
<evidence type="ECO:0000256" key="2">
    <source>
        <dbReference type="ARBA" id="ARBA00022679"/>
    </source>
</evidence>
<reference evidence="6" key="1">
    <citation type="journal article" date="2019" name="Int. J. Syst. Evol. Microbiol.">
        <title>The Global Catalogue of Microorganisms (GCM) 10K type strain sequencing project: providing services to taxonomists for standard genome sequencing and annotation.</title>
        <authorList>
            <consortium name="The Broad Institute Genomics Platform"/>
            <consortium name="The Broad Institute Genome Sequencing Center for Infectious Disease"/>
            <person name="Wu L."/>
            <person name="Ma J."/>
        </authorList>
    </citation>
    <scope>NUCLEOTIDE SEQUENCE [LARGE SCALE GENOMIC DNA]</scope>
    <source>
        <strain evidence="6">NBRC 108730</strain>
    </source>
</reference>
<gene>
    <name evidence="5" type="ORF">GCM10025868_19900</name>
</gene>
<feature type="domain" description="Carbohydrate kinase PfkB" evidence="4">
    <location>
        <begin position="2"/>
        <end position="74"/>
    </location>
</feature>
<evidence type="ECO:0000313" key="6">
    <source>
        <dbReference type="Proteomes" id="UP001157017"/>
    </source>
</evidence>
<dbReference type="InterPro" id="IPR011611">
    <property type="entry name" value="PfkB_dom"/>
</dbReference>
<proteinExistence type="inferred from homology"/>
<dbReference type="SUPFAM" id="SSF53613">
    <property type="entry name" value="Ribokinase-like"/>
    <property type="match status" value="1"/>
</dbReference>
<dbReference type="PANTHER" id="PTHR43320">
    <property type="entry name" value="SUGAR KINASE"/>
    <property type="match status" value="1"/>
</dbReference>
<dbReference type="Gene3D" id="3.40.1190.20">
    <property type="match status" value="1"/>
</dbReference>
<organism evidence="5 6">
    <name type="scientific">Angustibacter aerolatus</name>
    <dbReference type="NCBI Taxonomy" id="1162965"/>
    <lineage>
        <taxon>Bacteria</taxon>
        <taxon>Bacillati</taxon>
        <taxon>Actinomycetota</taxon>
        <taxon>Actinomycetes</taxon>
        <taxon>Kineosporiales</taxon>
        <taxon>Kineosporiaceae</taxon>
    </lineage>
</organism>
<evidence type="ECO:0000313" key="5">
    <source>
        <dbReference type="EMBL" id="GMA86740.1"/>
    </source>
</evidence>
<keyword evidence="2" id="KW-0808">Transferase</keyword>
<dbReference type="EMBL" id="BSUZ01000001">
    <property type="protein sequence ID" value="GMA86740.1"/>
    <property type="molecule type" value="Genomic_DNA"/>
</dbReference>
<evidence type="ECO:0000259" key="4">
    <source>
        <dbReference type="Pfam" id="PF00294"/>
    </source>
</evidence>
<dbReference type="InterPro" id="IPR029056">
    <property type="entry name" value="Ribokinase-like"/>
</dbReference>
<dbReference type="Proteomes" id="UP001157017">
    <property type="component" value="Unassembled WGS sequence"/>
</dbReference>
<evidence type="ECO:0000256" key="3">
    <source>
        <dbReference type="ARBA" id="ARBA00022777"/>
    </source>
</evidence>
<protein>
    <recommendedName>
        <fullName evidence="4">Carbohydrate kinase PfkB domain-containing protein</fullName>
    </recommendedName>
</protein>
<keyword evidence="3" id="KW-0418">Kinase</keyword>
<comment type="caution">
    <text evidence="5">The sequence shown here is derived from an EMBL/GenBank/DDBJ whole genome shotgun (WGS) entry which is preliminary data.</text>
</comment>
<keyword evidence="6" id="KW-1185">Reference proteome</keyword>
<name>A0ABQ6JIU3_9ACTN</name>
<accession>A0ABQ6JIU3</accession>
<sequence>MVLKDGARGGRAWTPEGAATVAAEPVQPVDAVGAGDSFDAGWIAARVRGLPVPEALRWAVRCGTLSTRALGGTAAQATPADL</sequence>
<dbReference type="InterPro" id="IPR052700">
    <property type="entry name" value="Carb_kinase_PfkB-like"/>
</dbReference>
<dbReference type="PANTHER" id="PTHR43320:SF2">
    <property type="entry name" value="2-DEHYDRO-3-DEOXYGLUCONOKINASE_2-DEHYDRO-3-DEOXYGALACTONOKINASE"/>
    <property type="match status" value="1"/>
</dbReference>
<dbReference type="Pfam" id="PF00294">
    <property type="entry name" value="PfkB"/>
    <property type="match status" value="1"/>
</dbReference>
<evidence type="ECO:0000256" key="1">
    <source>
        <dbReference type="ARBA" id="ARBA00010688"/>
    </source>
</evidence>